<dbReference type="InterPro" id="IPR016135">
    <property type="entry name" value="UBQ-conjugating_enzyme/RWD"/>
</dbReference>
<dbReference type="Gene3D" id="3.10.110.10">
    <property type="entry name" value="Ubiquitin Conjugating Enzyme"/>
    <property type="match status" value="1"/>
</dbReference>
<reference evidence="2" key="1">
    <citation type="submission" date="2020-06" db="EMBL/GenBank/DDBJ databases">
        <authorList>
            <consortium name="Plant Systems Biology data submission"/>
        </authorList>
    </citation>
    <scope>NUCLEOTIDE SEQUENCE</scope>
    <source>
        <strain evidence="2">D6</strain>
    </source>
</reference>
<evidence type="ECO:0000256" key="1">
    <source>
        <dbReference type="SAM" id="Coils"/>
    </source>
</evidence>
<dbReference type="SUPFAM" id="SSF54495">
    <property type="entry name" value="UBC-like"/>
    <property type="match status" value="1"/>
</dbReference>
<gene>
    <name evidence="2" type="ORF">SEMRO_1042_G234670.1</name>
</gene>
<protein>
    <submittedName>
        <fullName evidence="2">Uncharacterized protein</fullName>
    </submittedName>
</protein>
<sequence length="313" mass="35786">MAARKSCTTLTWAEAKNRTGSVGQKKNKEVLRKQNHGQVLANKIIAKSGGDVKDSENRKLKKAYRKQEEKAAAIAAQRTEEREQKRLAAMQEVKPYDRAKERLADMIQELRGSSGDPPKMISVEDMDSEETLAKIAECKQMQLDEIMALEAMIPEEDFVMCHAEKVQELRDLLEDEADDAHDQIARQPPIAFYIRLEVDDYRDSNNDDNEMDLNTMVLIRVTLPPLYLNSEGSQEPIWNFDYVMVTDKNALCSADKPLESLAWLDEIKLKEALAKQAQEDLLPYPCVYELAVTWLSENIYDYLNMQSHLLATK</sequence>
<keyword evidence="3" id="KW-1185">Reference proteome</keyword>
<organism evidence="2 3">
    <name type="scientific">Seminavis robusta</name>
    <dbReference type="NCBI Taxonomy" id="568900"/>
    <lineage>
        <taxon>Eukaryota</taxon>
        <taxon>Sar</taxon>
        <taxon>Stramenopiles</taxon>
        <taxon>Ochrophyta</taxon>
        <taxon>Bacillariophyta</taxon>
        <taxon>Bacillariophyceae</taxon>
        <taxon>Bacillariophycidae</taxon>
        <taxon>Naviculales</taxon>
        <taxon>Naviculaceae</taxon>
        <taxon>Seminavis</taxon>
    </lineage>
</organism>
<dbReference type="AlphaFoldDB" id="A0A9N8EJQ0"/>
<dbReference type="OrthoDB" id="42937at2759"/>
<dbReference type="Proteomes" id="UP001153069">
    <property type="component" value="Unassembled WGS sequence"/>
</dbReference>
<evidence type="ECO:0000313" key="2">
    <source>
        <dbReference type="EMBL" id="CAB9519740.1"/>
    </source>
</evidence>
<proteinExistence type="predicted"/>
<accession>A0A9N8EJQ0</accession>
<comment type="caution">
    <text evidence="2">The sequence shown here is derived from an EMBL/GenBank/DDBJ whole genome shotgun (WGS) entry which is preliminary data.</text>
</comment>
<feature type="coiled-coil region" evidence="1">
    <location>
        <begin position="57"/>
        <end position="84"/>
    </location>
</feature>
<dbReference type="EMBL" id="CAICTM010001040">
    <property type="protein sequence ID" value="CAB9519740.1"/>
    <property type="molecule type" value="Genomic_DNA"/>
</dbReference>
<name>A0A9N8EJQ0_9STRA</name>
<evidence type="ECO:0000313" key="3">
    <source>
        <dbReference type="Proteomes" id="UP001153069"/>
    </source>
</evidence>
<keyword evidence="1" id="KW-0175">Coiled coil</keyword>